<evidence type="ECO:0000256" key="1">
    <source>
        <dbReference type="SAM" id="SignalP"/>
    </source>
</evidence>
<name>A0A1J0VLA1_9NOCA</name>
<keyword evidence="4" id="KW-1185">Reference proteome</keyword>
<dbReference type="OrthoDB" id="4571780at2"/>
<sequence>MKSLATLGFKLASVVALAGIGATVTTAPASAESTLYASIAISRQTGVTAAAWNYPTQRAAEKAAKKACKKSDCRPYVTAASGYCAAVARATNKNWSWARATTRGVAAANAVGVNSGPQPRVVNSVCQNAALGVGALESFAPEQPTE</sequence>
<evidence type="ECO:0000313" key="4">
    <source>
        <dbReference type="Proteomes" id="UP000183810"/>
    </source>
</evidence>
<dbReference type="Proteomes" id="UP000183810">
    <property type="component" value="Chromosome"/>
</dbReference>
<organism evidence="3 4">
    <name type="scientific">Nocardia mangyaensis</name>
    <dbReference type="NCBI Taxonomy" id="2213200"/>
    <lineage>
        <taxon>Bacteria</taxon>
        <taxon>Bacillati</taxon>
        <taxon>Actinomycetota</taxon>
        <taxon>Actinomycetes</taxon>
        <taxon>Mycobacteriales</taxon>
        <taxon>Nocardiaceae</taxon>
        <taxon>Nocardia</taxon>
    </lineage>
</organism>
<accession>A0A1J0VLA1</accession>
<feature type="chain" id="PRO_5039178993" description="DUF4189 domain-containing protein" evidence="1">
    <location>
        <begin position="19"/>
        <end position="146"/>
    </location>
</feature>
<dbReference type="Pfam" id="PF13827">
    <property type="entry name" value="DUF4189"/>
    <property type="match status" value="1"/>
</dbReference>
<feature type="signal peptide" evidence="1">
    <location>
        <begin position="1"/>
        <end position="18"/>
    </location>
</feature>
<dbReference type="InterPro" id="IPR025240">
    <property type="entry name" value="DUF4189"/>
</dbReference>
<dbReference type="AlphaFoldDB" id="A0A1J0VLA1"/>
<gene>
    <name evidence="3" type="ORF">BOX37_01055</name>
</gene>
<proteinExistence type="predicted"/>
<dbReference type="KEGG" id="nsl:BOX37_01055"/>
<keyword evidence="1" id="KW-0732">Signal</keyword>
<feature type="domain" description="DUF4189" evidence="2">
    <location>
        <begin position="36"/>
        <end position="126"/>
    </location>
</feature>
<protein>
    <recommendedName>
        <fullName evidence="2">DUF4189 domain-containing protein</fullName>
    </recommendedName>
</protein>
<evidence type="ECO:0000259" key="2">
    <source>
        <dbReference type="Pfam" id="PF13827"/>
    </source>
</evidence>
<evidence type="ECO:0000313" key="3">
    <source>
        <dbReference type="EMBL" id="APE32790.1"/>
    </source>
</evidence>
<dbReference type="RefSeq" id="WP_071925811.1">
    <property type="nucleotide sequence ID" value="NZ_CP018082.1"/>
</dbReference>
<reference evidence="3" key="1">
    <citation type="submission" date="2016-11" db="EMBL/GenBank/DDBJ databases">
        <authorList>
            <person name="Jaros S."/>
            <person name="Januszkiewicz K."/>
            <person name="Wedrychowicz H."/>
        </authorList>
    </citation>
    <scope>NUCLEOTIDE SEQUENCE [LARGE SCALE GENOMIC DNA]</scope>
    <source>
        <strain evidence="3">Y48</strain>
    </source>
</reference>
<dbReference type="EMBL" id="CP018082">
    <property type="protein sequence ID" value="APE32790.1"/>
    <property type="molecule type" value="Genomic_DNA"/>
</dbReference>